<evidence type="ECO:0000256" key="13">
    <source>
        <dbReference type="SAM" id="MobiDB-lite"/>
    </source>
</evidence>
<evidence type="ECO:0000313" key="16">
    <source>
        <dbReference type="Proteomes" id="UP001055115"/>
    </source>
</evidence>
<evidence type="ECO:0000313" key="15">
    <source>
        <dbReference type="EMBL" id="GKT42355.1"/>
    </source>
</evidence>
<proteinExistence type="inferred from homology"/>
<dbReference type="GO" id="GO:0004683">
    <property type="term" value="F:calcium/calmodulin-dependent protein kinase activity"/>
    <property type="evidence" value="ECO:0007669"/>
    <property type="project" value="UniProtKB-EC"/>
</dbReference>
<keyword evidence="6 12" id="KW-0547">Nucleotide-binding</keyword>
<dbReference type="Proteomes" id="UP001055115">
    <property type="component" value="Unassembled WGS sequence"/>
</dbReference>
<dbReference type="AlphaFoldDB" id="A0AA37LAE5"/>
<dbReference type="CDD" id="cd05117">
    <property type="entry name" value="STKc_CAMK"/>
    <property type="match status" value="1"/>
</dbReference>
<evidence type="ECO:0000256" key="3">
    <source>
        <dbReference type="ARBA" id="ARBA00022527"/>
    </source>
</evidence>
<dbReference type="InterPro" id="IPR000719">
    <property type="entry name" value="Prot_kinase_dom"/>
</dbReference>
<dbReference type="Pfam" id="PF00069">
    <property type="entry name" value="Pkinase"/>
    <property type="match status" value="1"/>
</dbReference>
<dbReference type="Gene3D" id="3.30.200.20">
    <property type="entry name" value="Phosphorylase Kinase, domain 1"/>
    <property type="match status" value="1"/>
</dbReference>
<evidence type="ECO:0000256" key="4">
    <source>
        <dbReference type="ARBA" id="ARBA00022553"/>
    </source>
</evidence>
<dbReference type="SUPFAM" id="SSF56112">
    <property type="entry name" value="Protein kinase-like (PK-like)"/>
    <property type="match status" value="1"/>
</dbReference>
<sequence>MLSRLQGQPESYDKKFEPLLDYPSDDLTLTAKYRFGRTLGAGTYGIVREADGPTGKCAVKIILKKNVKGNERMVYDELDMLQRLKHPHIVKFVDWFESRDKYYIVTELATGGELFDRICEQGKFTEKDASQTIKQVLEAVNYLHLNNVVHRGKFYLKSLVPENLLYLTRDAESDLVLADFGIAKMLDRKDEVLTTMAGSFGYAAPEVMLKKGHGKPVDMWSMGVITYTLLCGYSPFRSENLQDLIDECSNAQVVFHERYWKDVSEDAKDFILHLLQPEPVKRWSSEEALRHPWLSGENATDHNLLPEIKAYIAKARLRRGIEMVKLANRIETLKAQEEDTEDSDFPADAISAADQSKHVGAHEVAVGEKRSLSKTIKGAIFREVVLAKVREMKQQQDTLKVKEEAEKEHRRRSFQG</sequence>
<feature type="domain" description="Protein kinase" evidence="14">
    <location>
        <begin position="33"/>
        <end position="294"/>
    </location>
</feature>
<keyword evidence="3" id="KW-0723">Serine/threonine-protein kinase</keyword>
<comment type="similarity">
    <text evidence="1">Belongs to the protein kinase superfamily. CAMK Ser/Thr protein kinase family. CaMK subfamily.</text>
</comment>
<feature type="binding site" evidence="12">
    <location>
        <position position="64"/>
    </location>
    <ligand>
        <name>ATP</name>
        <dbReference type="ChEBI" id="CHEBI:30616"/>
    </ligand>
</feature>
<comment type="catalytic activity">
    <reaction evidence="11">
        <text>L-seryl-[protein] + ATP = O-phospho-L-seryl-[protein] + ADP + H(+)</text>
        <dbReference type="Rhea" id="RHEA:17989"/>
        <dbReference type="Rhea" id="RHEA-COMP:9863"/>
        <dbReference type="Rhea" id="RHEA-COMP:11604"/>
        <dbReference type="ChEBI" id="CHEBI:15378"/>
        <dbReference type="ChEBI" id="CHEBI:29999"/>
        <dbReference type="ChEBI" id="CHEBI:30616"/>
        <dbReference type="ChEBI" id="CHEBI:83421"/>
        <dbReference type="ChEBI" id="CHEBI:456216"/>
        <dbReference type="EC" id="2.7.11.17"/>
    </reaction>
</comment>
<evidence type="ECO:0000256" key="6">
    <source>
        <dbReference type="ARBA" id="ARBA00022741"/>
    </source>
</evidence>
<dbReference type="EC" id="2.7.11.17" evidence="2"/>
<dbReference type="RefSeq" id="XP_049124705.1">
    <property type="nucleotide sequence ID" value="XM_049268748.1"/>
</dbReference>
<reference evidence="15 16" key="1">
    <citation type="submission" date="2022-03" db="EMBL/GenBank/DDBJ databases">
        <title>Genome data of Colletotrichum spp.</title>
        <authorList>
            <person name="Utami Y.D."/>
            <person name="Hiruma K."/>
        </authorList>
    </citation>
    <scope>NUCLEOTIDE SEQUENCE [LARGE SCALE GENOMIC DNA]</scope>
    <source>
        <strain evidence="15 16">MAFF 239500</strain>
    </source>
</reference>
<dbReference type="FunFam" id="3.30.200.20:FF:000278">
    <property type="entry name" value="Calcium/calmodulin-dependent protein kinase II"/>
    <property type="match status" value="1"/>
</dbReference>
<evidence type="ECO:0000256" key="12">
    <source>
        <dbReference type="PROSITE-ProRule" id="PRU10141"/>
    </source>
</evidence>
<dbReference type="GO" id="GO:0005516">
    <property type="term" value="F:calmodulin binding"/>
    <property type="evidence" value="ECO:0007669"/>
    <property type="project" value="UniProtKB-KW"/>
</dbReference>
<keyword evidence="5" id="KW-0808">Transferase</keyword>
<name>A0AA37LAE5_9PEZI</name>
<keyword evidence="16" id="KW-1185">Reference proteome</keyword>
<evidence type="ECO:0000256" key="10">
    <source>
        <dbReference type="ARBA" id="ARBA00047307"/>
    </source>
</evidence>
<keyword evidence="8 12" id="KW-0067">ATP-binding</keyword>
<evidence type="ECO:0000256" key="2">
    <source>
        <dbReference type="ARBA" id="ARBA00012434"/>
    </source>
</evidence>
<dbReference type="GO" id="GO:0005524">
    <property type="term" value="F:ATP binding"/>
    <property type="evidence" value="ECO:0007669"/>
    <property type="project" value="UniProtKB-UniRule"/>
</dbReference>
<dbReference type="PROSITE" id="PS00107">
    <property type="entry name" value="PROTEIN_KINASE_ATP"/>
    <property type="match status" value="1"/>
</dbReference>
<dbReference type="EMBL" id="BQXU01000004">
    <property type="protein sequence ID" value="GKT42355.1"/>
    <property type="molecule type" value="Genomic_DNA"/>
</dbReference>
<keyword evidence="4" id="KW-0597">Phosphoprotein</keyword>
<dbReference type="GeneID" id="73323338"/>
<protein>
    <recommendedName>
        <fullName evidence="2">calcium/calmodulin-dependent protein kinase</fullName>
        <ecNumber evidence="2">2.7.11.17</ecNumber>
    </recommendedName>
</protein>
<evidence type="ECO:0000256" key="8">
    <source>
        <dbReference type="ARBA" id="ARBA00022840"/>
    </source>
</evidence>
<evidence type="ECO:0000256" key="11">
    <source>
        <dbReference type="ARBA" id="ARBA00047430"/>
    </source>
</evidence>
<feature type="region of interest" description="Disordered" evidence="13">
    <location>
        <begin position="394"/>
        <end position="416"/>
    </location>
</feature>
<gene>
    <name evidence="15" type="ORF">ColSpa_02536</name>
</gene>
<accession>A0AA37LAE5</accession>
<dbReference type="InterPro" id="IPR017441">
    <property type="entry name" value="Protein_kinase_ATP_BS"/>
</dbReference>
<comment type="caution">
    <text evidence="15">The sequence shown here is derived from an EMBL/GenBank/DDBJ whole genome shotgun (WGS) entry which is preliminary data.</text>
</comment>
<keyword evidence="7 15" id="KW-0418">Kinase</keyword>
<evidence type="ECO:0000256" key="5">
    <source>
        <dbReference type="ARBA" id="ARBA00022679"/>
    </source>
</evidence>
<evidence type="ECO:0000256" key="7">
    <source>
        <dbReference type="ARBA" id="ARBA00022777"/>
    </source>
</evidence>
<comment type="catalytic activity">
    <reaction evidence="10">
        <text>L-threonyl-[protein] + ATP = O-phospho-L-threonyl-[protein] + ADP + H(+)</text>
        <dbReference type="Rhea" id="RHEA:46608"/>
        <dbReference type="Rhea" id="RHEA-COMP:11060"/>
        <dbReference type="Rhea" id="RHEA-COMP:11605"/>
        <dbReference type="ChEBI" id="CHEBI:15378"/>
        <dbReference type="ChEBI" id="CHEBI:30013"/>
        <dbReference type="ChEBI" id="CHEBI:30616"/>
        <dbReference type="ChEBI" id="CHEBI:61977"/>
        <dbReference type="ChEBI" id="CHEBI:456216"/>
        <dbReference type="EC" id="2.7.11.17"/>
    </reaction>
</comment>
<dbReference type="PROSITE" id="PS50011">
    <property type="entry name" value="PROTEIN_KINASE_DOM"/>
    <property type="match status" value="1"/>
</dbReference>
<organism evidence="15 16">
    <name type="scientific">Colletotrichum spaethianum</name>
    <dbReference type="NCBI Taxonomy" id="700344"/>
    <lineage>
        <taxon>Eukaryota</taxon>
        <taxon>Fungi</taxon>
        <taxon>Dikarya</taxon>
        <taxon>Ascomycota</taxon>
        <taxon>Pezizomycotina</taxon>
        <taxon>Sordariomycetes</taxon>
        <taxon>Hypocreomycetidae</taxon>
        <taxon>Glomerellales</taxon>
        <taxon>Glomerellaceae</taxon>
        <taxon>Colletotrichum</taxon>
        <taxon>Colletotrichum spaethianum species complex</taxon>
    </lineage>
</organism>
<evidence type="ECO:0000256" key="9">
    <source>
        <dbReference type="ARBA" id="ARBA00022860"/>
    </source>
</evidence>
<evidence type="ECO:0000259" key="14">
    <source>
        <dbReference type="PROSITE" id="PS50011"/>
    </source>
</evidence>
<dbReference type="Gene3D" id="1.10.510.10">
    <property type="entry name" value="Transferase(Phosphotransferase) domain 1"/>
    <property type="match status" value="1"/>
</dbReference>
<dbReference type="InterPro" id="IPR011009">
    <property type="entry name" value="Kinase-like_dom_sf"/>
</dbReference>
<evidence type="ECO:0000256" key="1">
    <source>
        <dbReference type="ARBA" id="ARBA00005354"/>
    </source>
</evidence>
<keyword evidence="9" id="KW-0112">Calmodulin-binding</keyword>
<dbReference type="PANTHER" id="PTHR24347">
    <property type="entry name" value="SERINE/THREONINE-PROTEIN KINASE"/>
    <property type="match status" value="1"/>
</dbReference>
<feature type="compositionally biased region" description="Basic and acidic residues" evidence="13">
    <location>
        <begin position="394"/>
        <end position="408"/>
    </location>
</feature>
<dbReference type="FunFam" id="1.10.510.10:FF:000449">
    <property type="entry name" value="Calcium/calmodulin-dependent protein kinase"/>
    <property type="match status" value="1"/>
</dbReference>